<dbReference type="AlphaFoldDB" id="A0A1B0A8Z6"/>
<organism evidence="1 2">
    <name type="scientific">Glossina pallidipes</name>
    <name type="common">Tsetse fly</name>
    <dbReference type="NCBI Taxonomy" id="7398"/>
    <lineage>
        <taxon>Eukaryota</taxon>
        <taxon>Metazoa</taxon>
        <taxon>Ecdysozoa</taxon>
        <taxon>Arthropoda</taxon>
        <taxon>Hexapoda</taxon>
        <taxon>Insecta</taxon>
        <taxon>Pterygota</taxon>
        <taxon>Neoptera</taxon>
        <taxon>Endopterygota</taxon>
        <taxon>Diptera</taxon>
        <taxon>Brachycera</taxon>
        <taxon>Muscomorpha</taxon>
        <taxon>Hippoboscoidea</taxon>
        <taxon>Glossinidae</taxon>
        <taxon>Glossina</taxon>
    </lineage>
</organism>
<name>A0A1B0A8Z6_GLOPL</name>
<evidence type="ECO:0000313" key="1">
    <source>
        <dbReference type="EnsemblMetazoa" id="GPAI038046-PA"/>
    </source>
</evidence>
<reference evidence="1" key="2">
    <citation type="submission" date="2020-05" db="UniProtKB">
        <authorList>
            <consortium name="EnsemblMetazoa"/>
        </authorList>
    </citation>
    <scope>IDENTIFICATION</scope>
    <source>
        <strain evidence="1">IAEA</strain>
    </source>
</reference>
<evidence type="ECO:0000313" key="2">
    <source>
        <dbReference type="Proteomes" id="UP000092445"/>
    </source>
</evidence>
<dbReference type="EnsemblMetazoa" id="GPAI038046-RA">
    <property type="protein sequence ID" value="GPAI038046-PA"/>
    <property type="gene ID" value="GPAI038046"/>
</dbReference>
<reference evidence="2" key="1">
    <citation type="submission" date="2014-03" db="EMBL/GenBank/DDBJ databases">
        <authorList>
            <person name="Aksoy S."/>
            <person name="Warren W."/>
            <person name="Wilson R.K."/>
        </authorList>
    </citation>
    <scope>NUCLEOTIDE SEQUENCE [LARGE SCALE GENOMIC DNA]</scope>
    <source>
        <strain evidence="2">IAEA</strain>
    </source>
</reference>
<accession>A0A1B0A8Z6</accession>
<protein>
    <submittedName>
        <fullName evidence="1">Uncharacterized protein</fullName>
    </submittedName>
</protein>
<dbReference type="VEuPathDB" id="VectorBase:GPAI038046"/>
<keyword evidence="2" id="KW-1185">Reference proteome</keyword>
<sequence length="151" mass="16312">MFKYFDLKNVKTKYVYIKIYDKCDSYTSKHWLKIFDALSMLLLTVSVVNDDDDVVAPDGVDAANADVGAVADSVADDETGGVLADIVVDGNNDCDDDDNATVVIAAADDMLEELNPPFSCVGIVNVILGICENKDTRRPLIILLDSGCEIG</sequence>
<dbReference type="Proteomes" id="UP000092445">
    <property type="component" value="Unassembled WGS sequence"/>
</dbReference>
<proteinExistence type="predicted"/>